<organism evidence="1 2">
    <name type="scientific">Capnocytophaga sputigena</name>
    <dbReference type="NCBI Taxonomy" id="1019"/>
    <lineage>
        <taxon>Bacteria</taxon>
        <taxon>Pseudomonadati</taxon>
        <taxon>Bacteroidota</taxon>
        <taxon>Flavobacteriia</taxon>
        <taxon>Flavobacteriales</taxon>
        <taxon>Flavobacteriaceae</taxon>
        <taxon>Capnocytophaga</taxon>
    </lineage>
</organism>
<dbReference type="Proteomes" id="UP000217334">
    <property type="component" value="Chromosome"/>
</dbReference>
<dbReference type="RefSeq" id="WP_095901592.1">
    <property type="nucleotide sequence ID" value="NZ_CP022383.1"/>
</dbReference>
<dbReference type="AlphaFoldDB" id="A0A250F3M2"/>
<evidence type="ECO:0000313" key="2">
    <source>
        <dbReference type="Proteomes" id="UP000217334"/>
    </source>
</evidence>
<sequence>MKQKEFEGKSIIVGIPNHFGLPQRFKENLEFLGFEVFLLENFNNKSLSLFDKIIHGYKKLTTGDRTHKPLMKNKLAKGKILKQLSSIEKADYALFVRPDLFDFEVIEKAKQLASKTIAYQWDGMSRFPLAERYISYFDNFYVFDRNDLNLSPKLQHTTNFYFDDIIISNPDITPKSVFFVGSYIKNRIPLINKIIEVLKKNHLTPNIYLFARHKKANNAKFKIIAKGFSFKESAQKIQQSEFLLDFHNPIHNGLSFRTFESIGYEKKLITDNVLVKGFKFYNPNNIFIIENENFKGFEEFATTPYEPLAEEIKEKYSFTNWIKQLLTQ</sequence>
<name>A0A250F3M2_CAPSP</name>
<dbReference type="EMBL" id="CP022383">
    <property type="protein sequence ID" value="ATA79720.1"/>
    <property type="molecule type" value="Genomic_DNA"/>
</dbReference>
<protein>
    <recommendedName>
        <fullName evidence="3">Lipopolysaccharide core biosynthesis protein rfaS</fullName>
    </recommendedName>
</protein>
<accession>A0A250F3M2</accession>
<evidence type="ECO:0000313" key="1">
    <source>
        <dbReference type="EMBL" id="ATA79720.1"/>
    </source>
</evidence>
<evidence type="ECO:0008006" key="3">
    <source>
        <dbReference type="Google" id="ProtNLM"/>
    </source>
</evidence>
<reference evidence="2" key="1">
    <citation type="submission" date="2017-06" db="EMBL/GenBank/DDBJ databases">
        <title>Capnocytophaga spp. assemblies.</title>
        <authorList>
            <person name="Gulvik C.A."/>
        </authorList>
    </citation>
    <scope>NUCLEOTIDE SEQUENCE [LARGE SCALE GENOMIC DNA]</scope>
    <source>
        <strain evidence="2">H4486</strain>
    </source>
</reference>
<gene>
    <name evidence="1" type="ORF">CGC59_08555</name>
</gene>
<proteinExistence type="predicted"/>